<evidence type="ECO:0000256" key="5">
    <source>
        <dbReference type="ARBA" id="ARBA00004514"/>
    </source>
</evidence>
<organism evidence="18 19">
    <name type="scientific">Meloidogyne floridensis</name>
    <dbReference type="NCBI Taxonomy" id="298350"/>
    <lineage>
        <taxon>Eukaryota</taxon>
        <taxon>Metazoa</taxon>
        <taxon>Ecdysozoa</taxon>
        <taxon>Nematoda</taxon>
        <taxon>Chromadorea</taxon>
        <taxon>Rhabditida</taxon>
        <taxon>Tylenchina</taxon>
        <taxon>Tylenchomorpha</taxon>
        <taxon>Tylenchoidea</taxon>
        <taxon>Meloidogynidae</taxon>
        <taxon>Meloidogyninae</taxon>
        <taxon>Meloidogyne</taxon>
    </lineage>
</organism>
<dbReference type="Proteomes" id="UP000887560">
    <property type="component" value="Unplaced"/>
</dbReference>
<accession>A0A915NQA5</accession>
<dbReference type="GO" id="GO:0005765">
    <property type="term" value="C:lysosomal membrane"/>
    <property type="evidence" value="ECO:0007669"/>
    <property type="project" value="UniProtKB-SubCell"/>
</dbReference>
<reference evidence="19" key="1">
    <citation type="submission" date="2022-11" db="UniProtKB">
        <authorList>
            <consortium name="WormBaseParasite"/>
        </authorList>
    </citation>
    <scope>IDENTIFICATION</scope>
</reference>
<sequence>MQTALAALCYFCENHGPRVVFTCQPMRTSDLDLEGLEKAKCSSNFDDSTFSLDGIPYFCNDLYGGNEIVDDELRCAACSSFAQGMGLLSDTSDEEISYVSSQVPINERLNQILKQASLRSLSVEVSAPFVASCTSSQSSPQLTTSSTTSSNSQKDNDEIFFGYSTSDSEHDGVVLFGDDENWYTLSYTFRLRDAKARGFHRSYSLVVVCMDKLLLLRHYDFLTNSLCSIVSKLQEITNTFFIYEQAQDSELRLASNVKNAHWLPHQFYPRQYAVDTSRSLKIITNDENIFTLLHSQMISLLKTLTSLDKDILLEGCPTQEMLFMTELSVCGSLEEKELINQLSSKQTLIQLDDLRYIAQTLAEQDSALLNALIWQIIIGEQIVVKCNSLIARQQFIHSLVQLLPIGCVRLDTNATQYYHSYKYNFLGCSPEIEIPSNYLSNIFLLILSENDKKEEEEQLNNNDKQEIQTTNLNKFNIFVGSFPQRKESEKPTLVKRYCQLLLDSMINGFTLESALRATRNEWLNNVKLIFQLRHQRETIDLQRIMRIIKCRSQDSPVILFWQKGLSKRYKHLVLKMAKFNENGEENGSNCISSKKTQKTSKQKNKEEDLVVDNCNV</sequence>
<evidence type="ECO:0000256" key="7">
    <source>
        <dbReference type="ARBA" id="ARBA00009987"/>
    </source>
</evidence>
<dbReference type="GO" id="GO:0005819">
    <property type="term" value="C:spindle"/>
    <property type="evidence" value="ECO:0007669"/>
    <property type="project" value="UniProtKB-SubCell"/>
</dbReference>
<keyword evidence="18" id="KW-1185">Reference proteome</keyword>
<dbReference type="GO" id="GO:0005813">
    <property type="term" value="C:centrosome"/>
    <property type="evidence" value="ECO:0007669"/>
    <property type="project" value="UniProtKB-SubCell"/>
</dbReference>
<keyword evidence="10" id="KW-0963">Cytoplasm</keyword>
<evidence type="ECO:0000256" key="13">
    <source>
        <dbReference type="ARBA" id="ARBA00023228"/>
    </source>
</evidence>
<feature type="region of interest" description="Disordered" evidence="16">
    <location>
        <begin position="134"/>
        <end position="153"/>
    </location>
</feature>
<dbReference type="InterPro" id="IPR044886">
    <property type="entry name" value="FLCN_DENN_C_sf"/>
</dbReference>
<keyword evidence="11" id="KW-0472">Membrane</keyword>
<evidence type="ECO:0000256" key="9">
    <source>
        <dbReference type="ARBA" id="ARBA00022468"/>
    </source>
</evidence>
<keyword evidence="14" id="KW-0539">Nucleus</keyword>
<evidence type="ECO:0000256" key="4">
    <source>
        <dbReference type="ARBA" id="ARBA00004300"/>
    </source>
</evidence>
<dbReference type="Gene3D" id="1.10.10.1730">
    <property type="entry name" value="Folliculin"/>
    <property type="match status" value="1"/>
</dbReference>
<evidence type="ECO:0000256" key="11">
    <source>
        <dbReference type="ARBA" id="ARBA00023136"/>
    </source>
</evidence>
<feature type="domain" description="UDENN FLCN/SMCR8-type" evidence="17">
    <location>
        <begin position="79"/>
        <end position="616"/>
    </location>
</feature>
<evidence type="ECO:0000256" key="14">
    <source>
        <dbReference type="ARBA" id="ARBA00023242"/>
    </source>
</evidence>
<evidence type="ECO:0000259" key="17">
    <source>
        <dbReference type="PROSITE" id="PS51834"/>
    </source>
</evidence>
<comment type="subcellular location">
    <subcellularLocation>
        <location evidence="2">Cell projection</location>
        <location evidence="2">Cilium</location>
    </subcellularLocation>
    <subcellularLocation>
        <location evidence="4">Cytoplasm</location>
        <location evidence="4">Cytoskeleton</location>
        <location evidence="4">Microtubule organizing center</location>
        <location evidence="4">Centrosome</location>
    </subcellularLocation>
    <subcellularLocation>
        <location evidence="3">Cytoplasm</location>
        <location evidence="3">Cytoskeleton</location>
        <location evidence="3">Spindle</location>
    </subcellularLocation>
    <subcellularLocation>
        <location evidence="5">Cytoplasm</location>
        <location evidence="5">Cytosol</location>
    </subcellularLocation>
    <subcellularLocation>
        <location evidence="6">Lysosome membrane</location>
    </subcellularLocation>
    <subcellularLocation>
        <location evidence="1">Nucleus</location>
    </subcellularLocation>
</comment>
<dbReference type="InterPro" id="IPR032035">
    <property type="entry name" value="Folliculin_DENN"/>
</dbReference>
<proteinExistence type="inferred from homology"/>
<evidence type="ECO:0000256" key="3">
    <source>
        <dbReference type="ARBA" id="ARBA00004186"/>
    </source>
</evidence>
<evidence type="ECO:0000256" key="6">
    <source>
        <dbReference type="ARBA" id="ARBA00004656"/>
    </source>
</evidence>
<comment type="similarity">
    <text evidence="7">Belongs to the folliculin family.</text>
</comment>
<dbReference type="InterPro" id="IPR037520">
    <property type="entry name" value="Folliculin/SMCR8_longin"/>
</dbReference>
<name>A0A915NQA5_9BILA</name>
<evidence type="ECO:0000256" key="8">
    <source>
        <dbReference type="ARBA" id="ARBA00021824"/>
    </source>
</evidence>
<dbReference type="AlphaFoldDB" id="A0A915NQA5"/>
<evidence type="ECO:0000313" key="18">
    <source>
        <dbReference type="Proteomes" id="UP000887560"/>
    </source>
</evidence>
<keyword evidence="9" id="KW-0343">GTPase activation</keyword>
<evidence type="ECO:0000256" key="2">
    <source>
        <dbReference type="ARBA" id="ARBA00004138"/>
    </source>
</evidence>
<evidence type="ECO:0000256" key="1">
    <source>
        <dbReference type="ARBA" id="ARBA00004123"/>
    </source>
</evidence>
<protein>
    <recommendedName>
        <fullName evidence="8">Folliculin</fullName>
    </recommendedName>
</protein>
<keyword evidence="12" id="KW-0206">Cytoskeleton</keyword>
<dbReference type="InterPro" id="IPR037521">
    <property type="entry name" value="FLCN/SMCR8_DENN"/>
</dbReference>
<dbReference type="Gene3D" id="3.40.50.12430">
    <property type="match status" value="1"/>
</dbReference>
<dbReference type="PANTHER" id="PTHR31441:SF2">
    <property type="entry name" value="FOLLICULIN"/>
    <property type="match status" value="1"/>
</dbReference>
<dbReference type="InterPro" id="IPR021713">
    <property type="entry name" value="Folliculin"/>
</dbReference>
<feature type="region of interest" description="Disordered" evidence="16">
    <location>
        <begin position="583"/>
        <end position="605"/>
    </location>
</feature>
<evidence type="ECO:0000256" key="15">
    <source>
        <dbReference type="ARBA" id="ARBA00023273"/>
    </source>
</evidence>
<dbReference type="PANTHER" id="PTHR31441">
    <property type="entry name" value="FOLLICULIN FAMILY MEMBER"/>
    <property type="match status" value="1"/>
</dbReference>
<evidence type="ECO:0000256" key="10">
    <source>
        <dbReference type="ARBA" id="ARBA00022490"/>
    </source>
</evidence>
<dbReference type="Pfam" id="PF16692">
    <property type="entry name" value="Folliculin_C"/>
    <property type="match status" value="1"/>
</dbReference>
<dbReference type="WBParaSite" id="scf7180000420951.g5982">
    <property type="protein sequence ID" value="scf7180000420951.g5982"/>
    <property type="gene ID" value="scf7180000420951.g5982"/>
</dbReference>
<dbReference type="PROSITE" id="PS51834">
    <property type="entry name" value="DENN_FLCN_SMCR8"/>
    <property type="match status" value="1"/>
</dbReference>
<evidence type="ECO:0000256" key="12">
    <source>
        <dbReference type="ARBA" id="ARBA00023212"/>
    </source>
</evidence>
<dbReference type="GO" id="GO:1904263">
    <property type="term" value="P:positive regulation of TORC1 signaling"/>
    <property type="evidence" value="ECO:0007669"/>
    <property type="project" value="TreeGrafter"/>
</dbReference>
<evidence type="ECO:0000313" key="19">
    <source>
        <dbReference type="WBParaSite" id="scf7180000420951.g5982"/>
    </source>
</evidence>
<dbReference type="GO" id="GO:0005634">
    <property type="term" value="C:nucleus"/>
    <property type="evidence" value="ECO:0007669"/>
    <property type="project" value="UniProtKB-SubCell"/>
</dbReference>
<keyword evidence="15" id="KW-0966">Cell projection</keyword>
<dbReference type="Pfam" id="PF11704">
    <property type="entry name" value="Folliculin"/>
    <property type="match status" value="1"/>
</dbReference>
<dbReference type="GO" id="GO:0000122">
    <property type="term" value="P:negative regulation of transcription by RNA polymerase II"/>
    <property type="evidence" value="ECO:0007669"/>
    <property type="project" value="TreeGrafter"/>
</dbReference>
<keyword evidence="13" id="KW-0458">Lysosome</keyword>
<dbReference type="GO" id="GO:0005096">
    <property type="term" value="F:GTPase activator activity"/>
    <property type="evidence" value="ECO:0007669"/>
    <property type="project" value="UniProtKB-KW"/>
</dbReference>
<evidence type="ECO:0000256" key="16">
    <source>
        <dbReference type="SAM" id="MobiDB-lite"/>
    </source>
</evidence>
<dbReference type="GO" id="GO:0005929">
    <property type="term" value="C:cilium"/>
    <property type="evidence" value="ECO:0007669"/>
    <property type="project" value="UniProtKB-SubCell"/>
</dbReference>
<dbReference type="GO" id="GO:0005829">
    <property type="term" value="C:cytosol"/>
    <property type="evidence" value="ECO:0007669"/>
    <property type="project" value="UniProtKB-SubCell"/>
</dbReference>